<evidence type="ECO:0000313" key="1">
    <source>
        <dbReference type="EMBL" id="CAD0331065.1"/>
    </source>
</evidence>
<evidence type="ECO:0008006" key="2">
    <source>
        <dbReference type="Google" id="ProtNLM"/>
    </source>
</evidence>
<reference evidence="1" key="1">
    <citation type="submission" date="2020-07" db="EMBL/GenBank/DDBJ databases">
        <authorList>
            <person name="Pothier F. J."/>
        </authorList>
    </citation>
    <scope>NUCLEOTIDE SEQUENCE</scope>
    <source>
        <strain evidence="1">CFBP 8129</strain>
    </source>
</reference>
<dbReference type="PANTHER" id="PTHR32182">
    <property type="entry name" value="DNA REPLICATION AND REPAIR PROTEIN RECF"/>
    <property type="match status" value="1"/>
</dbReference>
<protein>
    <recommendedName>
        <fullName evidence="2">Chromosome partition protein Smc</fullName>
    </recommendedName>
</protein>
<gene>
    <name evidence="1" type="ORF">CFBP8129_21840</name>
</gene>
<dbReference type="Pfam" id="PF13558">
    <property type="entry name" value="SbcC_Walker_B"/>
    <property type="match status" value="1"/>
</dbReference>
<dbReference type="GO" id="GO:0006302">
    <property type="term" value="P:double-strand break repair"/>
    <property type="evidence" value="ECO:0007669"/>
    <property type="project" value="TreeGrafter"/>
</dbReference>
<dbReference type="GO" id="GO:0000731">
    <property type="term" value="P:DNA synthesis involved in DNA repair"/>
    <property type="evidence" value="ECO:0007669"/>
    <property type="project" value="TreeGrafter"/>
</dbReference>
<organism evidence="1">
    <name type="scientific">Xanthomonas hortorum pv. gardneri</name>
    <dbReference type="NCBI Taxonomy" id="2754056"/>
    <lineage>
        <taxon>Bacteria</taxon>
        <taxon>Pseudomonadati</taxon>
        <taxon>Pseudomonadota</taxon>
        <taxon>Gammaproteobacteria</taxon>
        <taxon>Lysobacterales</taxon>
        <taxon>Lysobacteraceae</taxon>
        <taxon>Xanthomonas</taxon>
    </lineage>
</organism>
<dbReference type="SUPFAM" id="SSF52540">
    <property type="entry name" value="P-loop containing nucleoside triphosphate hydrolases"/>
    <property type="match status" value="1"/>
</dbReference>
<dbReference type="AlphaFoldDB" id="A0A6V7DBL2"/>
<dbReference type="PANTHER" id="PTHR32182:SF0">
    <property type="entry name" value="DNA REPLICATION AND REPAIR PROTEIN RECF"/>
    <property type="match status" value="1"/>
</dbReference>
<accession>A0A6V7DBL2</accession>
<dbReference type="RefSeq" id="WP_046933140.1">
    <property type="nucleotide sequence ID" value="NZ_CP018728.1"/>
</dbReference>
<sequence length="1103" mass="123318">MSTLAAPSLGSLVLTHLDIYDWGAFGGRHSVPIDVAGTAIIGPTGSGKTTLVDALMTLLVAVPRYNLASTGGHDSDRDLVSYVRGVSGAGIGGDTTDNISRPGSVVTAVSARFSDGDAVVRIGGVFWFDGSSSATTDLKRRWIFCLGDSTSLDDWLEAHRENGARALKELERVHAGFKLYESKQTFLARLRNHFEVTENAFALLNRAAGLKQIDSIDKVFRELVLDDRSAFETAKSVVDEFATLAGIRQELETARRQRESLVPIDKSWGQHVDISVKLDERKRLISLLPIWFAERVMGLWHVQRERAEAELLKRQSESDELKGQLSAAEAAEEACHATYLLEGGQDIENLSKHIDLQRTTRDQRRRDANAYQIMARALGLPSALTAADVAANRASVGPRRAEEQQRHQEQKRAAWDMGAQHASQLADRERVGQELAAAKRRPKSNIPDAQSTFRDRLAQHLRLDAEALPFVAELIEVQSPQHAWRGAIERAIGSERLRILIAPENLDEALKWVNGRDTGLHVRLRKASIPDGQARFFDDGFTRKLNFKPHAHREALKHLLGDIDRHCVPDVDTLNRTPHAMTAEGLMSGRAGFFDKHDQRPLHADWMTGFDNRDLVAQLTRDLAAAIDLHQASQEALKLAEALAEATERVLGFLKSLEETSFETINVVSAENALVQLETQFATLTNPESDAQVAAKRWRAAQEATRDVRQAQTNLEVAISKVQDTIDRAHRAPQKNRLRIGEGLMDDERSWVDQNIDLPSFTDPALLADVERTARERIESERDSFANRLRGIEQQLIRDMGKAKLVDTGALTEAATELHDVPTYRERLRILDEEALPEKIHRFQQYLNQSSDQGVTQLLSDIANEVSGIEERIADLNATLKRVDFQPGRYLHLEPQRVEHESLRALRLAQTHLRSAQLKDDGGESHYQALTHVVKLLQEAADRRKLQGSLALLDPRYRLQFAVWVIARDDGRIIEKRTSSQGGSGGEKEIIASYVLTASLSYALCSPNRQHPLFGTVVLDEAFSKSSHAVAGRIIRALAEFGLHPLFVTPNEELRLLRDHTRSAIVVHRRGTQATVTSLTWEELEHHARERRKRTEMTVEIAE</sequence>
<dbReference type="EMBL" id="LR828253">
    <property type="protein sequence ID" value="CAD0331079.1"/>
    <property type="molecule type" value="Genomic_DNA"/>
</dbReference>
<dbReference type="EMBL" id="LR828253">
    <property type="protein sequence ID" value="CAD0331065.1"/>
    <property type="molecule type" value="Genomic_DNA"/>
</dbReference>
<dbReference type="Gene3D" id="3.40.50.300">
    <property type="entry name" value="P-loop containing nucleotide triphosphate hydrolases"/>
    <property type="match status" value="1"/>
</dbReference>
<dbReference type="Pfam" id="PF13555">
    <property type="entry name" value="AAA_29"/>
    <property type="match status" value="1"/>
</dbReference>
<dbReference type="InterPro" id="IPR027417">
    <property type="entry name" value="P-loop_NTPase"/>
</dbReference>
<proteinExistence type="predicted"/>
<name>A0A6V7DBL2_9XANT</name>